<dbReference type="InterPro" id="IPR050210">
    <property type="entry name" value="tRNA_Adenine-N(6)_MTase"/>
</dbReference>
<evidence type="ECO:0000313" key="5">
    <source>
        <dbReference type="Proteomes" id="UP000249299"/>
    </source>
</evidence>
<dbReference type="Proteomes" id="UP000249299">
    <property type="component" value="Unassembled WGS sequence"/>
</dbReference>
<evidence type="ECO:0000313" key="4">
    <source>
        <dbReference type="EMBL" id="RAI25151.1"/>
    </source>
</evidence>
<dbReference type="Gene3D" id="3.40.50.150">
    <property type="entry name" value="Vaccinia Virus protein VP39"/>
    <property type="match status" value="1"/>
</dbReference>
<keyword evidence="1" id="KW-0489">Methyltransferase</keyword>
<evidence type="ECO:0000256" key="1">
    <source>
        <dbReference type="ARBA" id="ARBA00022603"/>
    </source>
</evidence>
<evidence type="ECO:0000256" key="2">
    <source>
        <dbReference type="ARBA" id="ARBA00022691"/>
    </source>
</evidence>
<keyword evidence="1" id="KW-0808">Transferase</keyword>
<dbReference type="CDD" id="cd02440">
    <property type="entry name" value="AdoMet_MTases"/>
    <property type="match status" value="1"/>
</dbReference>
<name>A0A327JGU5_9HYPH</name>
<dbReference type="SUPFAM" id="SSF53335">
    <property type="entry name" value="S-adenosyl-L-methionine-dependent methyltransferases"/>
    <property type="match status" value="1"/>
</dbReference>
<protein>
    <recommendedName>
        <fullName evidence="3">Methyltransferase small domain-containing protein</fullName>
    </recommendedName>
</protein>
<dbReference type="InterPro" id="IPR007848">
    <property type="entry name" value="Small_mtfrase_dom"/>
</dbReference>
<dbReference type="AlphaFoldDB" id="A0A327JGU5"/>
<feature type="domain" description="Methyltransferase small" evidence="3">
    <location>
        <begin position="2"/>
        <end position="108"/>
    </location>
</feature>
<dbReference type="EMBL" id="NPEV01000055">
    <property type="protein sequence ID" value="RAI25151.1"/>
    <property type="molecule type" value="Genomic_DNA"/>
</dbReference>
<dbReference type="PANTHER" id="PTHR47739">
    <property type="entry name" value="TRNA1(VAL) (ADENINE(37)-N6)-METHYLTRANSFERASE"/>
    <property type="match status" value="1"/>
</dbReference>
<keyword evidence="2" id="KW-0949">S-adenosyl-L-methionine</keyword>
<gene>
    <name evidence="4" type="ORF">CH339_19490</name>
</gene>
<proteinExistence type="predicted"/>
<dbReference type="PANTHER" id="PTHR47739:SF1">
    <property type="entry name" value="TRNA1(VAL) (ADENINE(37)-N6)-METHYLTRANSFERASE"/>
    <property type="match status" value="1"/>
</dbReference>
<dbReference type="InterPro" id="IPR029063">
    <property type="entry name" value="SAM-dependent_MTases_sf"/>
</dbReference>
<accession>A0A327JGU5</accession>
<dbReference type="GO" id="GO:0032259">
    <property type="term" value="P:methylation"/>
    <property type="evidence" value="ECO:0007669"/>
    <property type="project" value="UniProtKB-KW"/>
</dbReference>
<dbReference type="GO" id="GO:0008168">
    <property type="term" value="F:methyltransferase activity"/>
    <property type="evidence" value="ECO:0007669"/>
    <property type="project" value="UniProtKB-KW"/>
</dbReference>
<comment type="caution">
    <text evidence="4">The sequence shown here is derived from an EMBL/GenBank/DDBJ whole genome shotgun (WGS) entry which is preliminary data.</text>
</comment>
<sequence length="226" mass="23407">MLAATLAADATGTVVDLGAGSGVAGFCVAARAPAVRVVLVDNDPVVLDLARQALTLPDNAAFADRVGVVEADIVGPERTREAAGLTRAMADTVIMNPPFREEGRVRASPNEARAAAHVLSDEDLDRWMRTAVTLLRSGGGLSVVWPGERLAALLGALAGRFGGISVLPLHPTADAPALRVLVTAMKGSRAPLRLLPGRVLHEVDGAFCAWARAVLREGAGIDMAGR</sequence>
<organism evidence="4 5">
    <name type="scientific">Rhodobium orientis</name>
    <dbReference type="NCBI Taxonomy" id="34017"/>
    <lineage>
        <taxon>Bacteria</taxon>
        <taxon>Pseudomonadati</taxon>
        <taxon>Pseudomonadota</taxon>
        <taxon>Alphaproteobacteria</taxon>
        <taxon>Hyphomicrobiales</taxon>
        <taxon>Rhodobiaceae</taxon>
        <taxon>Rhodobium</taxon>
    </lineage>
</organism>
<reference evidence="4 5" key="1">
    <citation type="submission" date="2017-07" db="EMBL/GenBank/DDBJ databases">
        <title>Draft Genome Sequences of Select Purple Nonsulfur Bacteria.</title>
        <authorList>
            <person name="Lasarre B."/>
            <person name="Mckinlay J.B."/>
        </authorList>
    </citation>
    <scope>NUCLEOTIDE SEQUENCE [LARGE SCALE GENOMIC DNA]</scope>
    <source>
        <strain evidence="4 5">DSM 11290</strain>
    </source>
</reference>
<dbReference type="Pfam" id="PF05175">
    <property type="entry name" value="MTS"/>
    <property type="match status" value="1"/>
</dbReference>
<keyword evidence="5" id="KW-1185">Reference proteome</keyword>
<dbReference type="OrthoDB" id="5489421at2"/>
<evidence type="ECO:0000259" key="3">
    <source>
        <dbReference type="Pfam" id="PF05175"/>
    </source>
</evidence>